<evidence type="ECO:0000256" key="7">
    <source>
        <dbReference type="SAM" id="SignalP"/>
    </source>
</evidence>
<proteinExistence type="inferred from homology"/>
<keyword evidence="5" id="KW-0378">Hydrolase</keyword>
<reference evidence="8 9" key="1">
    <citation type="submission" date="2022-08" db="EMBL/GenBank/DDBJ databases">
        <title>Reclassification of Massilia species as members of the genera Telluria, Duganella, Pseudoduganella, Mokoshia gen. nov. and Zemynaea gen. nov. using orthogonal and non-orthogonal genome-based approaches.</title>
        <authorList>
            <person name="Bowman J.P."/>
        </authorList>
    </citation>
    <scope>NUCLEOTIDE SEQUENCE [LARGE SCALE GENOMIC DNA]</scope>
    <source>
        <strain evidence="8 9">LMG 28164</strain>
    </source>
</reference>
<keyword evidence="2" id="KW-0031">Aminopeptidase</keyword>
<dbReference type="Gene3D" id="2.40.30.40">
    <property type="entry name" value="Peptidase M42, domain 2"/>
    <property type="match status" value="1"/>
</dbReference>
<evidence type="ECO:0000256" key="1">
    <source>
        <dbReference type="ARBA" id="ARBA00006272"/>
    </source>
</evidence>
<name>A0ABT2A2S4_9BURK</name>
<protein>
    <submittedName>
        <fullName evidence="8">M42 family metallopeptidase</fullName>
    </submittedName>
</protein>
<dbReference type="CDD" id="cd05656">
    <property type="entry name" value="M42_Frv"/>
    <property type="match status" value="1"/>
</dbReference>
<evidence type="ECO:0000313" key="8">
    <source>
        <dbReference type="EMBL" id="MCS0588485.1"/>
    </source>
</evidence>
<evidence type="ECO:0000256" key="3">
    <source>
        <dbReference type="ARBA" id="ARBA00022670"/>
    </source>
</evidence>
<comment type="similarity">
    <text evidence="1 6">Belongs to the peptidase M42 family.</text>
</comment>
<dbReference type="PANTHER" id="PTHR32481:SF0">
    <property type="entry name" value="AMINOPEPTIDASE YPDE-RELATED"/>
    <property type="match status" value="1"/>
</dbReference>
<dbReference type="SUPFAM" id="SSF101821">
    <property type="entry name" value="Aminopeptidase/glucanase lid domain"/>
    <property type="match status" value="1"/>
</dbReference>
<dbReference type="SUPFAM" id="SSF53187">
    <property type="entry name" value="Zn-dependent exopeptidases"/>
    <property type="match status" value="1"/>
</dbReference>
<keyword evidence="3" id="KW-0645">Protease</keyword>
<evidence type="ECO:0000256" key="5">
    <source>
        <dbReference type="ARBA" id="ARBA00022801"/>
    </source>
</evidence>
<evidence type="ECO:0000313" key="9">
    <source>
        <dbReference type="Proteomes" id="UP001205560"/>
    </source>
</evidence>
<feature type="chain" id="PRO_5047411185" evidence="7">
    <location>
        <begin position="27"/>
        <end position="391"/>
    </location>
</feature>
<dbReference type="InterPro" id="IPR051464">
    <property type="entry name" value="Peptidase_M42_aminopept"/>
</dbReference>
<evidence type="ECO:0000256" key="2">
    <source>
        <dbReference type="ARBA" id="ARBA00022438"/>
    </source>
</evidence>
<dbReference type="Gene3D" id="3.40.630.10">
    <property type="entry name" value="Zn peptidases"/>
    <property type="match status" value="1"/>
</dbReference>
<dbReference type="PANTHER" id="PTHR32481">
    <property type="entry name" value="AMINOPEPTIDASE"/>
    <property type="match status" value="1"/>
</dbReference>
<comment type="caution">
    <text evidence="8">The sequence shown here is derived from an EMBL/GenBank/DDBJ whole genome shotgun (WGS) entry which is preliminary data.</text>
</comment>
<dbReference type="InterPro" id="IPR008007">
    <property type="entry name" value="Peptidase_M42"/>
</dbReference>
<organism evidence="8 9">
    <name type="scientific">Massilia norwichensis</name>
    <dbReference type="NCBI Taxonomy" id="1442366"/>
    <lineage>
        <taxon>Bacteria</taxon>
        <taxon>Pseudomonadati</taxon>
        <taxon>Pseudomonadota</taxon>
        <taxon>Betaproteobacteria</taxon>
        <taxon>Burkholderiales</taxon>
        <taxon>Oxalobacteraceae</taxon>
        <taxon>Telluria group</taxon>
        <taxon>Massilia</taxon>
    </lineage>
</organism>
<dbReference type="EMBL" id="JANUGX010000004">
    <property type="protein sequence ID" value="MCS0588485.1"/>
    <property type="molecule type" value="Genomic_DNA"/>
</dbReference>
<keyword evidence="7" id="KW-0732">Signal</keyword>
<evidence type="ECO:0000256" key="6">
    <source>
        <dbReference type="PIRNR" id="PIRNR001123"/>
    </source>
</evidence>
<sequence length="391" mass="41788">MNPTRDLATSIAAAIALLAASCTAIAAAPIPDRTAETLQKLADAAGPPGFEEPVRALLVGMMKPLASSLSYDGMGSIIATQGTTGPKIMVDAHMDELGGMVRRVTPNGLLTMQMLGGWLDQALPDQRWVIIASKGPVKAVTGIRDVHVVPAEERTKVYPRDSLFLDVGAANEAEVRAMGISPGDPIVPDAPFEILNGTQNYLGKGWDDRVGCAVIVEAMRRLANEPHPNQIAWVITTQEEIGLRGAHTAAEVVKPDLGIALEGGITGDVFPGHPEETQVKLGAGPGIFLYDSSALPNRKLTAFVKQTAAERKLPLQLDLVQGYGDDSAEIQKSHGGVPTVNLVVPVRYTHAHNGIMNRRDFDQMVELVVAMLKKLDAAEVRRIRDFAPDGR</sequence>
<dbReference type="PIRSF" id="PIRSF001123">
    <property type="entry name" value="PepA_GA"/>
    <property type="match status" value="1"/>
</dbReference>
<dbReference type="RefSeq" id="WP_258844254.1">
    <property type="nucleotide sequence ID" value="NZ_JANUGX010000004.1"/>
</dbReference>
<dbReference type="InterPro" id="IPR023367">
    <property type="entry name" value="Peptidase_M42_dom2"/>
</dbReference>
<keyword evidence="9" id="KW-1185">Reference proteome</keyword>
<dbReference type="Pfam" id="PF05343">
    <property type="entry name" value="Peptidase_M42"/>
    <property type="match status" value="1"/>
</dbReference>
<dbReference type="PROSITE" id="PS51257">
    <property type="entry name" value="PROKAR_LIPOPROTEIN"/>
    <property type="match status" value="1"/>
</dbReference>
<feature type="signal peptide" evidence="7">
    <location>
        <begin position="1"/>
        <end position="26"/>
    </location>
</feature>
<gene>
    <name evidence="8" type="ORF">NX782_04650</name>
</gene>
<dbReference type="Proteomes" id="UP001205560">
    <property type="component" value="Unassembled WGS sequence"/>
</dbReference>
<accession>A0ABT2A2S4</accession>
<keyword evidence="4" id="KW-0479">Metal-binding</keyword>
<evidence type="ECO:0000256" key="4">
    <source>
        <dbReference type="ARBA" id="ARBA00022723"/>
    </source>
</evidence>